<feature type="compositionally biased region" description="Basic and acidic residues" evidence="1">
    <location>
        <begin position="299"/>
        <end position="316"/>
    </location>
</feature>
<sequence length="979" mass="105657">MLRRSQAPPARPRRAAATKGTTGSASKSKSTAASKAKPKAKAKPKPKKTPSAKKKGAQKADEEVDEDEEGNEVELRSNTPPRDDAPTPPREDSPTPPRDDAPTPPCEDSPTPPRDDSPAPPPRDDSPTPPLPDDAPTPPPEDLPTPPPRDDAPTPSPEDSPTPPRDDSPSPPPRVNLPSPPPRDDSPTPPPPNEPPASPPTDDTPAAPPTNNTPVPPTATPLVPPNIDTPPTETTPPVPPTTTPPVPPNTNTPVPPNTNPVPPATAPVPPTTTVLENLTVVTLEGALWKDRSGSAPTQPERERPPQPKLTDAEKNEAALKKQLSLDTKERFEREVADWDRKMDEKAEELSKVFDKTAADIKKALRGKSNLVTERAHNLQNAKIWKFAKEVNAGRPAGTKLKAPALNEMLKKDGRYDDMTQEEQDGLLAEFLEHRGLKKSGTRLSNAAAARDVTAFTSRIDKELQLLQKRTGAIGFCVVARSDVHDTLRPACVGTEEARSFFTHILHTTDAQFAIKFDNFGVSKESAGGGLKFEFLRSQSIQMIGQGLERAAGAKANMKYADYDDILTDFGVELVGWPEGVEFLPPSVLGTVEKLRPLYDALVAGSCRWEKMMPSRVEEHKAAVASKSKTGKKERRDKGLTREEAREMREEEAKKKGKGKTGAGAKKKRSTMTPEELEDHLRTLNREKKRCQRARKAGKEVPAPSGKSSKSATAKKSRSTVSDSSEDDRDTDRDTDPDTDPDDNKDQGEDEWVPFTARKRKAADGEKESGGGKKRKVVNSGDESEEEGQGGGKKRRGKRKAAESDGSDDKEGGGGKQKTKKARLDHDSDDSDTSDSDVPSSPVRAPLPFSARRNPKLVWAEKMAKESRRDRKRKARALRKKQAAIQNALSPLKSPRSKGPRPIPKPAFKGAAGGTASHGGGTGPTFTPGASTSQLPKALSLTQIDGYQSGEESESGVAIHESFDCVCCVPPGATTVPYES</sequence>
<dbReference type="PRINTS" id="PR01217">
    <property type="entry name" value="PRICHEXTENSN"/>
</dbReference>
<feature type="compositionally biased region" description="Basic and acidic residues" evidence="1">
    <location>
        <begin position="633"/>
        <end position="653"/>
    </location>
</feature>
<feature type="compositionally biased region" description="Low complexity" evidence="1">
    <location>
        <begin position="271"/>
        <end position="284"/>
    </location>
</feature>
<reference evidence="2" key="1">
    <citation type="submission" date="2023-03" db="EMBL/GenBank/DDBJ databases">
        <title>Massive genome expansion in bonnet fungi (Mycena s.s.) driven by repeated elements and novel gene families across ecological guilds.</title>
        <authorList>
            <consortium name="Lawrence Berkeley National Laboratory"/>
            <person name="Harder C.B."/>
            <person name="Miyauchi S."/>
            <person name="Viragh M."/>
            <person name="Kuo A."/>
            <person name="Thoen E."/>
            <person name="Andreopoulos B."/>
            <person name="Lu D."/>
            <person name="Skrede I."/>
            <person name="Drula E."/>
            <person name="Henrissat B."/>
            <person name="Morin E."/>
            <person name="Kohler A."/>
            <person name="Barry K."/>
            <person name="LaButti K."/>
            <person name="Morin E."/>
            <person name="Salamov A."/>
            <person name="Lipzen A."/>
            <person name="Mereny Z."/>
            <person name="Hegedus B."/>
            <person name="Baldrian P."/>
            <person name="Stursova M."/>
            <person name="Weitz H."/>
            <person name="Taylor A."/>
            <person name="Grigoriev I.V."/>
            <person name="Nagy L.G."/>
            <person name="Martin F."/>
            <person name="Kauserud H."/>
        </authorList>
    </citation>
    <scope>NUCLEOTIDE SEQUENCE</scope>
    <source>
        <strain evidence="2">CBHHK200</strain>
    </source>
</reference>
<accession>A0AAD6RZR6</accession>
<feature type="compositionally biased region" description="Basic and acidic residues" evidence="1">
    <location>
        <begin position="761"/>
        <end position="770"/>
    </location>
</feature>
<evidence type="ECO:0000313" key="2">
    <source>
        <dbReference type="EMBL" id="KAJ7018315.1"/>
    </source>
</evidence>
<protein>
    <submittedName>
        <fullName evidence="2">Uncharacterized protein</fullName>
    </submittedName>
</protein>
<feature type="compositionally biased region" description="Pro residues" evidence="1">
    <location>
        <begin position="102"/>
        <end position="112"/>
    </location>
</feature>
<feature type="compositionally biased region" description="Low complexity" evidence="1">
    <location>
        <begin position="200"/>
        <end position="213"/>
    </location>
</feature>
<keyword evidence="3" id="KW-1185">Reference proteome</keyword>
<name>A0AAD6RZR6_9AGAR</name>
<feature type="compositionally biased region" description="Pro residues" evidence="1">
    <location>
        <begin position="127"/>
        <end position="147"/>
    </location>
</feature>
<feature type="compositionally biased region" description="Pro residues" evidence="1">
    <location>
        <begin position="214"/>
        <end position="270"/>
    </location>
</feature>
<feature type="compositionally biased region" description="Basic and acidic residues" evidence="1">
    <location>
        <begin position="113"/>
        <end position="126"/>
    </location>
</feature>
<organism evidence="2 3">
    <name type="scientific">Mycena alexandri</name>
    <dbReference type="NCBI Taxonomy" id="1745969"/>
    <lineage>
        <taxon>Eukaryota</taxon>
        <taxon>Fungi</taxon>
        <taxon>Dikarya</taxon>
        <taxon>Basidiomycota</taxon>
        <taxon>Agaricomycotina</taxon>
        <taxon>Agaricomycetes</taxon>
        <taxon>Agaricomycetidae</taxon>
        <taxon>Agaricales</taxon>
        <taxon>Marasmiineae</taxon>
        <taxon>Mycenaceae</taxon>
        <taxon>Mycena</taxon>
    </lineage>
</organism>
<feature type="compositionally biased region" description="Basic and acidic residues" evidence="1">
    <location>
        <begin position="81"/>
        <end position="101"/>
    </location>
</feature>
<feature type="compositionally biased region" description="Basic residues" evidence="1">
    <location>
        <begin position="686"/>
        <end position="695"/>
    </location>
</feature>
<feature type="compositionally biased region" description="Gly residues" evidence="1">
    <location>
        <begin position="910"/>
        <end position="922"/>
    </location>
</feature>
<dbReference type="EMBL" id="JARJCM010000345">
    <property type="protein sequence ID" value="KAJ7018315.1"/>
    <property type="molecule type" value="Genomic_DNA"/>
</dbReference>
<proteinExistence type="predicted"/>
<feature type="compositionally biased region" description="Basic and acidic residues" evidence="1">
    <location>
        <begin position="729"/>
        <end position="746"/>
    </location>
</feature>
<feature type="compositionally biased region" description="Acidic residues" evidence="1">
    <location>
        <begin position="62"/>
        <end position="72"/>
    </location>
</feature>
<gene>
    <name evidence="2" type="ORF">C8F04DRAFT_1199099</name>
</gene>
<feature type="compositionally biased region" description="Pro residues" evidence="1">
    <location>
        <begin position="154"/>
        <end position="199"/>
    </location>
</feature>
<feature type="compositionally biased region" description="Low complexity" evidence="1">
    <location>
        <begin position="17"/>
        <end position="35"/>
    </location>
</feature>
<feature type="compositionally biased region" description="Basic residues" evidence="1">
    <location>
        <begin position="654"/>
        <end position="669"/>
    </location>
</feature>
<comment type="caution">
    <text evidence="2">The sequence shown here is derived from an EMBL/GenBank/DDBJ whole genome shotgun (WGS) entry which is preliminary data.</text>
</comment>
<feature type="region of interest" description="Disordered" evidence="1">
    <location>
        <begin position="1"/>
        <end position="316"/>
    </location>
</feature>
<feature type="compositionally biased region" description="Basic residues" evidence="1">
    <location>
        <begin position="36"/>
        <end position="57"/>
    </location>
</feature>
<feature type="compositionally biased region" description="Basic and acidic residues" evidence="1">
    <location>
        <begin position="799"/>
        <end position="812"/>
    </location>
</feature>
<feature type="region of interest" description="Disordered" evidence="1">
    <location>
        <begin position="619"/>
        <end position="936"/>
    </location>
</feature>
<evidence type="ECO:0000256" key="1">
    <source>
        <dbReference type="SAM" id="MobiDB-lite"/>
    </source>
</evidence>
<evidence type="ECO:0000313" key="3">
    <source>
        <dbReference type="Proteomes" id="UP001218188"/>
    </source>
</evidence>
<dbReference type="Proteomes" id="UP001218188">
    <property type="component" value="Unassembled WGS sequence"/>
</dbReference>
<feature type="compositionally biased region" description="Basic residues" evidence="1">
    <location>
        <begin position="869"/>
        <end position="881"/>
    </location>
</feature>
<dbReference type="AlphaFoldDB" id="A0AAD6RZR6"/>